<dbReference type="Proteomes" id="UP000547973">
    <property type="component" value="Unassembled WGS sequence"/>
</dbReference>
<dbReference type="EMBL" id="JACBZO010000001">
    <property type="protein sequence ID" value="NYI42807.1"/>
    <property type="molecule type" value="Genomic_DNA"/>
</dbReference>
<comment type="caution">
    <text evidence="2">The sequence shown here is derived from an EMBL/GenBank/DDBJ whole genome shotgun (WGS) entry which is preliminary data.</text>
</comment>
<evidence type="ECO:0000313" key="2">
    <source>
        <dbReference type="EMBL" id="NYI42807.1"/>
    </source>
</evidence>
<evidence type="ECO:0000313" key="3">
    <source>
        <dbReference type="Proteomes" id="UP000547973"/>
    </source>
</evidence>
<accession>A0A7Y9ZCH1</accession>
<protein>
    <submittedName>
        <fullName evidence="2">Uncharacterized protein</fullName>
    </submittedName>
</protein>
<name>A0A7Y9ZCH1_9MICO</name>
<organism evidence="2 3">
    <name type="scientific">Demequina lutea</name>
    <dbReference type="NCBI Taxonomy" id="431489"/>
    <lineage>
        <taxon>Bacteria</taxon>
        <taxon>Bacillati</taxon>
        <taxon>Actinomycetota</taxon>
        <taxon>Actinomycetes</taxon>
        <taxon>Micrococcales</taxon>
        <taxon>Demequinaceae</taxon>
        <taxon>Demequina</taxon>
    </lineage>
</organism>
<proteinExistence type="predicted"/>
<keyword evidence="3" id="KW-1185">Reference proteome</keyword>
<reference evidence="2 3" key="1">
    <citation type="submission" date="2020-07" db="EMBL/GenBank/DDBJ databases">
        <title>Sequencing the genomes of 1000 actinobacteria strains.</title>
        <authorList>
            <person name="Klenk H.-P."/>
        </authorList>
    </citation>
    <scope>NUCLEOTIDE SEQUENCE [LARGE SCALE GENOMIC DNA]</scope>
    <source>
        <strain evidence="2 3">DSM 19970</strain>
    </source>
</reference>
<gene>
    <name evidence="2" type="ORF">BKA03_002926</name>
</gene>
<feature type="region of interest" description="Disordered" evidence="1">
    <location>
        <begin position="22"/>
        <end position="45"/>
    </location>
</feature>
<evidence type="ECO:0000256" key="1">
    <source>
        <dbReference type="SAM" id="MobiDB-lite"/>
    </source>
</evidence>
<feature type="compositionally biased region" description="Low complexity" evidence="1">
    <location>
        <begin position="35"/>
        <end position="45"/>
    </location>
</feature>
<sequence>MRTITARFPGHMVHIHVKKVGRISDGGGHRGQGRGPSQHRAAQRAKTAGARAGYVFLHSIVDGYSRLAYTEHLGDE</sequence>
<feature type="compositionally biased region" description="Gly residues" evidence="1">
    <location>
        <begin position="24"/>
        <end position="34"/>
    </location>
</feature>
<dbReference type="AlphaFoldDB" id="A0A7Y9ZCH1"/>